<name>A0AAD5LQE2_9CRUS</name>
<dbReference type="EMBL" id="WJBH02000003">
    <property type="protein sequence ID" value="KAI9562053.1"/>
    <property type="molecule type" value="Genomic_DNA"/>
</dbReference>
<reference evidence="1 2" key="1">
    <citation type="submission" date="2022-05" db="EMBL/GenBank/DDBJ databases">
        <title>A multi-omics perspective on studying reproductive biology in Daphnia sinensis.</title>
        <authorList>
            <person name="Jia J."/>
        </authorList>
    </citation>
    <scope>NUCLEOTIDE SEQUENCE [LARGE SCALE GENOMIC DNA]</scope>
    <source>
        <strain evidence="1 2">WSL</strain>
    </source>
</reference>
<sequence>MVSALLLPPRKILVVSRTFLRRCLRHLAPRLRHLQRPYPPNLIFHHHLTCRPRCTANHLVATQMLISALLQRPLKYFQTTMNLNIIRQIQIPQTNTLRIIQQYREVRDVNAVGIGNASPSSRITTDEQNMFHDEFLECGDFLNSGHLRTNSSSDHILSDTILIRKKGLHLVRVALFQVIKGHRRDTRIVVD</sequence>
<protein>
    <submittedName>
        <fullName evidence="1">Uncharacterized protein</fullName>
    </submittedName>
</protein>
<dbReference type="Proteomes" id="UP000820818">
    <property type="component" value="Linkage Group LG3"/>
</dbReference>
<accession>A0AAD5LQE2</accession>
<organism evidence="1 2">
    <name type="scientific">Daphnia sinensis</name>
    <dbReference type="NCBI Taxonomy" id="1820382"/>
    <lineage>
        <taxon>Eukaryota</taxon>
        <taxon>Metazoa</taxon>
        <taxon>Ecdysozoa</taxon>
        <taxon>Arthropoda</taxon>
        <taxon>Crustacea</taxon>
        <taxon>Branchiopoda</taxon>
        <taxon>Diplostraca</taxon>
        <taxon>Cladocera</taxon>
        <taxon>Anomopoda</taxon>
        <taxon>Daphniidae</taxon>
        <taxon>Daphnia</taxon>
        <taxon>Daphnia similis group</taxon>
    </lineage>
</organism>
<dbReference type="AlphaFoldDB" id="A0AAD5LQE2"/>
<comment type="caution">
    <text evidence="1">The sequence shown here is derived from an EMBL/GenBank/DDBJ whole genome shotgun (WGS) entry which is preliminary data.</text>
</comment>
<proteinExistence type="predicted"/>
<evidence type="ECO:0000313" key="1">
    <source>
        <dbReference type="EMBL" id="KAI9562053.1"/>
    </source>
</evidence>
<evidence type="ECO:0000313" key="2">
    <source>
        <dbReference type="Proteomes" id="UP000820818"/>
    </source>
</evidence>
<keyword evidence="2" id="KW-1185">Reference proteome</keyword>
<gene>
    <name evidence="1" type="ORF">GHT06_013018</name>
</gene>